<dbReference type="Proteomes" id="UP000635606">
    <property type="component" value="Unassembled WGS sequence"/>
</dbReference>
<reference evidence="1" key="1">
    <citation type="submission" date="2021-01" db="EMBL/GenBank/DDBJ databases">
        <title>Whole genome shotgun sequence of Virgisporangium ochraceum NBRC 16418.</title>
        <authorList>
            <person name="Komaki H."/>
            <person name="Tamura T."/>
        </authorList>
    </citation>
    <scope>NUCLEOTIDE SEQUENCE</scope>
    <source>
        <strain evidence="1">NBRC 16418</strain>
    </source>
</reference>
<name>A0A8J4A471_9ACTN</name>
<protein>
    <submittedName>
        <fullName evidence="1">Uncharacterized protein</fullName>
    </submittedName>
</protein>
<dbReference type="AlphaFoldDB" id="A0A8J4A471"/>
<dbReference type="EMBL" id="BOPH01000118">
    <property type="protein sequence ID" value="GIJ73560.1"/>
    <property type="molecule type" value="Genomic_DNA"/>
</dbReference>
<keyword evidence="2" id="KW-1185">Reference proteome</keyword>
<accession>A0A8J4A471</accession>
<comment type="caution">
    <text evidence="1">The sequence shown here is derived from an EMBL/GenBank/DDBJ whole genome shotgun (WGS) entry which is preliminary data.</text>
</comment>
<evidence type="ECO:0000313" key="2">
    <source>
        <dbReference type="Proteomes" id="UP000635606"/>
    </source>
</evidence>
<sequence>MYWEWRPFRDPDRFWDWAMDPHADLDHDTDLDLHDVRFLDRLVAAADRADCPHGEECCHILEDFTPRLAVHGSPTDVVALRAAIARAADGALPRVRRWAAYATRLLSYRGPVGRVNRALAEQMAADLLSRPGHTPPALLVETAANGRLWLCRSHTRFLYVSRRTGAWRLAAHSPLSDTDLRDLR</sequence>
<organism evidence="1 2">
    <name type="scientific">Virgisporangium ochraceum</name>
    <dbReference type="NCBI Taxonomy" id="65505"/>
    <lineage>
        <taxon>Bacteria</taxon>
        <taxon>Bacillati</taxon>
        <taxon>Actinomycetota</taxon>
        <taxon>Actinomycetes</taxon>
        <taxon>Micromonosporales</taxon>
        <taxon>Micromonosporaceae</taxon>
        <taxon>Virgisporangium</taxon>
    </lineage>
</organism>
<gene>
    <name evidence="1" type="ORF">Voc01_084770</name>
</gene>
<proteinExistence type="predicted"/>
<evidence type="ECO:0000313" key="1">
    <source>
        <dbReference type="EMBL" id="GIJ73560.1"/>
    </source>
</evidence>